<sequence>MTIKLSNLSKKFGDTVVLDDVSLTVNPGDVVALIGASGAGKSTFLRSINYLEAPDSGRIQIDDLDLDYATISKNDVLALRRKTAMVFQQFNLFERRTALENVMEGLIQVKKMDKPSAIKVATQALHNVGLSDRMDYYPKFLSGGQKQRVGIARALAMNPELLLLDEPTSALDPELVGEVQASIVDAAKTGQTMIIVSHEMDFVYNVATKVIFLEQGKIIESGTPEDVFYAPKQVRTKAFLARHTKNLEMGSFL</sequence>
<evidence type="ECO:0000256" key="5">
    <source>
        <dbReference type="ARBA" id="ARBA00022840"/>
    </source>
</evidence>
<dbReference type="Proteomes" id="UP000033166">
    <property type="component" value="Chromosome I"/>
</dbReference>
<protein>
    <submittedName>
        <fullName evidence="8">Amino acid ABC transporter ATP-binding protein</fullName>
    </submittedName>
</protein>
<dbReference type="GO" id="GO:0015424">
    <property type="term" value="F:ABC-type amino acid transporter activity"/>
    <property type="evidence" value="ECO:0007669"/>
    <property type="project" value="InterPro"/>
</dbReference>
<evidence type="ECO:0000256" key="6">
    <source>
        <dbReference type="ARBA" id="ARBA00023136"/>
    </source>
</evidence>
<dbReference type="EMBL" id="LN774769">
    <property type="protein sequence ID" value="CEN28780.1"/>
    <property type="molecule type" value="Genomic_DNA"/>
</dbReference>
<evidence type="ECO:0000256" key="3">
    <source>
        <dbReference type="ARBA" id="ARBA00022475"/>
    </source>
</evidence>
<dbReference type="AlphaFoldDB" id="A0A0D6DYF3"/>
<comment type="subcellular location">
    <subcellularLocation>
        <location evidence="1">Cell membrane</location>
        <topology evidence="1">Peripheral membrane protein</topology>
    </subcellularLocation>
</comment>
<gene>
    <name evidence="8" type="ORF">LACPI_1580</name>
</gene>
<dbReference type="SUPFAM" id="SSF52540">
    <property type="entry name" value="P-loop containing nucleoside triphosphate hydrolases"/>
    <property type="match status" value="1"/>
</dbReference>
<proteinExistence type="predicted"/>
<dbReference type="SMART" id="SM00382">
    <property type="entry name" value="AAA"/>
    <property type="match status" value="1"/>
</dbReference>
<dbReference type="InterPro" id="IPR030679">
    <property type="entry name" value="ABC_ATPase_HisP-typ"/>
</dbReference>
<dbReference type="Pfam" id="PF00005">
    <property type="entry name" value="ABC_tran"/>
    <property type="match status" value="1"/>
</dbReference>
<keyword evidence="4" id="KW-0547">Nucleotide-binding</keyword>
<dbReference type="GO" id="GO:0016887">
    <property type="term" value="F:ATP hydrolysis activity"/>
    <property type="evidence" value="ECO:0007669"/>
    <property type="project" value="InterPro"/>
</dbReference>
<dbReference type="PROSITE" id="PS50893">
    <property type="entry name" value="ABC_TRANSPORTER_2"/>
    <property type="match status" value="1"/>
</dbReference>
<dbReference type="RefSeq" id="WP_047915847.1">
    <property type="nucleotide sequence ID" value="NZ_LN774769.1"/>
</dbReference>
<evidence type="ECO:0000313" key="8">
    <source>
        <dbReference type="EMBL" id="CEN28780.1"/>
    </source>
</evidence>
<evidence type="ECO:0000256" key="4">
    <source>
        <dbReference type="ARBA" id="ARBA00022741"/>
    </source>
</evidence>
<dbReference type="InterPro" id="IPR003439">
    <property type="entry name" value="ABC_transporter-like_ATP-bd"/>
</dbReference>
<dbReference type="KEGG" id="lpk:LACPI_1580"/>
<dbReference type="InterPro" id="IPR027417">
    <property type="entry name" value="P-loop_NTPase"/>
</dbReference>
<evidence type="ECO:0000259" key="7">
    <source>
        <dbReference type="PROSITE" id="PS50893"/>
    </source>
</evidence>
<evidence type="ECO:0000256" key="2">
    <source>
        <dbReference type="ARBA" id="ARBA00022448"/>
    </source>
</evidence>
<dbReference type="Gene3D" id="3.40.50.300">
    <property type="entry name" value="P-loop containing nucleotide triphosphate hydrolases"/>
    <property type="match status" value="1"/>
</dbReference>
<accession>A0A0D6DYF3</accession>
<dbReference type="PROSITE" id="PS00211">
    <property type="entry name" value="ABC_TRANSPORTER_1"/>
    <property type="match status" value="1"/>
</dbReference>
<keyword evidence="2" id="KW-0813">Transport</keyword>
<dbReference type="PANTHER" id="PTHR43166:SF35">
    <property type="entry name" value="L-CYSTINE IMPORT ATP-BINDING PROTEIN TCYN"/>
    <property type="match status" value="1"/>
</dbReference>
<dbReference type="PIRSF" id="PIRSF039085">
    <property type="entry name" value="ABC_ATPase_HisP"/>
    <property type="match status" value="1"/>
</dbReference>
<dbReference type="GO" id="GO:0005886">
    <property type="term" value="C:plasma membrane"/>
    <property type="evidence" value="ECO:0007669"/>
    <property type="project" value="UniProtKB-SubCell"/>
</dbReference>
<dbReference type="InterPro" id="IPR017871">
    <property type="entry name" value="ABC_transporter-like_CS"/>
</dbReference>
<evidence type="ECO:0000256" key="1">
    <source>
        <dbReference type="ARBA" id="ARBA00004202"/>
    </source>
</evidence>
<dbReference type="PANTHER" id="PTHR43166">
    <property type="entry name" value="AMINO ACID IMPORT ATP-BINDING PROTEIN"/>
    <property type="match status" value="1"/>
</dbReference>
<organism evidence="8 9">
    <name type="scientific">Pseudolactococcus piscium MKFS47</name>
    <dbReference type="NCBI Taxonomy" id="297352"/>
    <lineage>
        <taxon>Bacteria</taxon>
        <taxon>Bacillati</taxon>
        <taxon>Bacillota</taxon>
        <taxon>Bacilli</taxon>
        <taxon>Lactobacillales</taxon>
        <taxon>Streptococcaceae</taxon>
        <taxon>Pseudolactococcus</taxon>
    </lineage>
</organism>
<dbReference type="InterPro" id="IPR003593">
    <property type="entry name" value="AAA+_ATPase"/>
</dbReference>
<dbReference type="CDD" id="cd03262">
    <property type="entry name" value="ABC_HisP_GlnQ"/>
    <property type="match status" value="1"/>
</dbReference>
<keyword evidence="6" id="KW-0472">Membrane</keyword>
<keyword evidence="3" id="KW-1003">Cell membrane</keyword>
<name>A0A0D6DYF3_9LACT</name>
<dbReference type="InterPro" id="IPR050086">
    <property type="entry name" value="MetN_ABC_transporter-like"/>
</dbReference>
<dbReference type="STRING" id="1364.LP2241_40016"/>
<dbReference type="GO" id="GO:0005524">
    <property type="term" value="F:ATP binding"/>
    <property type="evidence" value="ECO:0007669"/>
    <property type="project" value="UniProtKB-KW"/>
</dbReference>
<reference evidence="9" key="1">
    <citation type="submission" date="2015-01" db="EMBL/GenBank/DDBJ databases">
        <authorList>
            <person name="Andreevskaya M."/>
        </authorList>
    </citation>
    <scope>NUCLEOTIDE SEQUENCE [LARGE SCALE GENOMIC DNA]</scope>
    <source>
        <strain evidence="9">MKFS47</strain>
    </source>
</reference>
<evidence type="ECO:0000313" key="9">
    <source>
        <dbReference type="Proteomes" id="UP000033166"/>
    </source>
</evidence>
<feature type="domain" description="ABC transporter" evidence="7">
    <location>
        <begin position="3"/>
        <end position="240"/>
    </location>
</feature>
<dbReference type="HOGENOM" id="CLU_000604_1_22_9"/>
<keyword evidence="5 8" id="KW-0067">ATP-binding</keyword>